<dbReference type="RefSeq" id="WP_124697789.1">
    <property type="nucleotide sequence ID" value="NZ_JBHUFE010000006.1"/>
</dbReference>
<dbReference type="InterPro" id="IPR038501">
    <property type="entry name" value="Spore_GerAC_C_sf"/>
</dbReference>
<gene>
    <name evidence="10" type="ORF">EH198_22700</name>
</gene>
<evidence type="ECO:0000256" key="3">
    <source>
        <dbReference type="ARBA" id="ARBA00022544"/>
    </source>
</evidence>
<evidence type="ECO:0000256" key="7">
    <source>
        <dbReference type="ARBA" id="ARBA00023288"/>
    </source>
</evidence>
<proteinExistence type="inferred from homology"/>
<keyword evidence="7" id="KW-0449">Lipoprotein</keyword>
<dbReference type="OrthoDB" id="9816067at2"/>
<dbReference type="AlphaFoldDB" id="A0A3N9NY02"/>
<evidence type="ECO:0000256" key="2">
    <source>
        <dbReference type="ARBA" id="ARBA00007886"/>
    </source>
</evidence>
<comment type="caution">
    <text evidence="10">The sequence shown here is derived from an EMBL/GenBank/DDBJ whole genome shotgun (WGS) entry which is preliminary data.</text>
</comment>
<dbReference type="InterPro" id="IPR057336">
    <property type="entry name" value="GerAC_N"/>
</dbReference>
<comment type="subcellular location">
    <subcellularLocation>
        <location evidence="1">Membrane</location>
        <topology evidence="1">Lipid-anchor</topology>
    </subcellularLocation>
</comment>
<dbReference type="GO" id="GO:0009847">
    <property type="term" value="P:spore germination"/>
    <property type="evidence" value="ECO:0007669"/>
    <property type="project" value="InterPro"/>
</dbReference>
<evidence type="ECO:0000256" key="5">
    <source>
        <dbReference type="ARBA" id="ARBA00023136"/>
    </source>
</evidence>
<dbReference type="InterPro" id="IPR046953">
    <property type="entry name" value="Spore_GerAC-like_C"/>
</dbReference>
<sequence length="402" mass="45224">MRMKRYLYFMLLLFLPITSGCWDRVEVNDLAFVMATSLDLTEDGKLVETIQTANLTSEGQNGQGGAGGGQKIITMTVTGKNNIDLDQKEQEKMSRKMYIAHRSVLIIGERLAKHGIRDILDWYGRNPESRLRTYILIARGTDGRDVLKVAYPLERNPAVAMKEMEKLGSKTSVTLREFMMVSANEGINPVAGYIEPVTESSMGLKQQEEEQKEPDNLMLKGTAVFKNFKLVGYLDSEETGGLIALTGKFKRGSITAENIPGVPGNVGLNITKEKLHIHPYLRENKIKFNIALKAEGDIFENNTNLDLSQPQNMKIVQDALCKSLEQRMRRTLSAAQNKFHVDIFGFGQAINRSNPKLWKSLKEQWDEKFSEAEFSIAIDLTVRRSGMSGAPLQIKEDEVKKE</sequence>
<keyword evidence="3" id="KW-0309">Germination</keyword>
<dbReference type="Proteomes" id="UP000282529">
    <property type="component" value="Unassembled WGS sequence"/>
</dbReference>
<evidence type="ECO:0000313" key="11">
    <source>
        <dbReference type="Proteomes" id="UP000282529"/>
    </source>
</evidence>
<dbReference type="Gene3D" id="3.30.300.210">
    <property type="entry name" value="Nutrient germinant receptor protein C, domain 3"/>
    <property type="match status" value="1"/>
</dbReference>
<dbReference type="PROSITE" id="PS51257">
    <property type="entry name" value="PROKAR_LIPOPROTEIN"/>
    <property type="match status" value="1"/>
</dbReference>
<evidence type="ECO:0000259" key="9">
    <source>
        <dbReference type="Pfam" id="PF25198"/>
    </source>
</evidence>
<dbReference type="GO" id="GO:0016020">
    <property type="term" value="C:membrane"/>
    <property type="evidence" value="ECO:0007669"/>
    <property type="project" value="UniProtKB-SubCell"/>
</dbReference>
<evidence type="ECO:0000256" key="4">
    <source>
        <dbReference type="ARBA" id="ARBA00022729"/>
    </source>
</evidence>
<protein>
    <submittedName>
        <fullName evidence="10">Ger(X)C family spore germination protein</fullName>
    </submittedName>
</protein>
<reference evidence="10 11" key="1">
    <citation type="submission" date="2018-11" db="EMBL/GenBank/DDBJ databases">
        <title>Genome sequence of strain 7197.</title>
        <authorList>
            <person name="Gao J."/>
            <person name="Sun J."/>
        </authorList>
    </citation>
    <scope>NUCLEOTIDE SEQUENCE [LARGE SCALE GENOMIC DNA]</scope>
    <source>
        <strain evidence="10 11">7197</strain>
    </source>
</reference>
<dbReference type="PANTHER" id="PTHR35789:SF1">
    <property type="entry name" value="SPORE GERMINATION PROTEIN B3"/>
    <property type="match status" value="1"/>
</dbReference>
<dbReference type="PANTHER" id="PTHR35789">
    <property type="entry name" value="SPORE GERMINATION PROTEIN B3"/>
    <property type="match status" value="1"/>
</dbReference>
<organism evidence="10 11">
    <name type="scientific">Paenibacillus rhizophilus</name>
    <dbReference type="NCBI Taxonomy" id="1850366"/>
    <lineage>
        <taxon>Bacteria</taxon>
        <taxon>Bacillati</taxon>
        <taxon>Bacillota</taxon>
        <taxon>Bacilli</taxon>
        <taxon>Bacillales</taxon>
        <taxon>Paenibacillaceae</taxon>
        <taxon>Paenibacillus</taxon>
    </lineage>
</organism>
<dbReference type="Pfam" id="PF25198">
    <property type="entry name" value="Spore_GerAC_N"/>
    <property type="match status" value="1"/>
</dbReference>
<keyword evidence="4" id="KW-0732">Signal</keyword>
<feature type="domain" description="Spore germination protein N-terminal" evidence="9">
    <location>
        <begin position="23"/>
        <end position="195"/>
    </location>
</feature>
<keyword evidence="11" id="KW-1185">Reference proteome</keyword>
<dbReference type="EMBL" id="RQPI01000022">
    <property type="protein sequence ID" value="RQW08279.1"/>
    <property type="molecule type" value="Genomic_DNA"/>
</dbReference>
<evidence type="ECO:0000259" key="8">
    <source>
        <dbReference type="Pfam" id="PF05504"/>
    </source>
</evidence>
<name>A0A3N9NY02_9BACL</name>
<dbReference type="InterPro" id="IPR008844">
    <property type="entry name" value="Spore_GerAC-like"/>
</dbReference>
<keyword evidence="6" id="KW-0564">Palmitate</keyword>
<accession>A0A3N9NY02</accession>
<evidence type="ECO:0000256" key="6">
    <source>
        <dbReference type="ARBA" id="ARBA00023139"/>
    </source>
</evidence>
<dbReference type="Pfam" id="PF05504">
    <property type="entry name" value="Spore_GerAC"/>
    <property type="match status" value="1"/>
</dbReference>
<comment type="similarity">
    <text evidence="2">Belongs to the GerABKC lipoprotein family.</text>
</comment>
<keyword evidence="5" id="KW-0472">Membrane</keyword>
<dbReference type="NCBIfam" id="TIGR02887">
    <property type="entry name" value="spore_ger_x_C"/>
    <property type="match status" value="1"/>
</dbReference>
<feature type="domain" description="Spore germination GerAC-like C-terminal" evidence="8">
    <location>
        <begin position="220"/>
        <end position="386"/>
    </location>
</feature>
<evidence type="ECO:0000313" key="10">
    <source>
        <dbReference type="EMBL" id="RQW08279.1"/>
    </source>
</evidence>
<evidence type="ECO:0000256" key="1">
    <source>
        <dbReference type="ARBA" id="ARBA00004635"/>
    </source>
</evidence>